<evidence type="ECO:0000256" key="9">
    <source>
        <dbReference type="ARBA" id="ARBA00025012"/>
    </source>
</evidence>
<evidence type="ECO:0000256" key="12">
    <source>
        <dbReference type="NCBIfam" id="TIGR00928"/>
    </source>
</evidence>
<dbReference type="InterPro" id="IPR047136">
    <property type="entry name" value="PurB_bact"/>
</dbReference>
<dbReference type="EMBL" id="JBHTJM010000002">
    <property type="protein sequence ID" value="MFD0962962.1"/>
    <property type="molecule type" value="Genomic_DNA"/>
</dbReference>
<evidence type="ECO:0000256" key="4">
    <source>
        <dbReference type="ARBA" id="ARBA00012339"/>
    </source>
</evidence>
<evidence type="ECO:0000256" key="2">
    <source>
        <dbReference type="ARBA" id="ARBA00004734"/>
    </source>
</evidence>
<dbReference type="InterPro" id="IPR008948">
    <property type="entry name" value="L-Aspartase-like"/>
</dbReference>
<evidence type="ECO:0000256" key="1">
    <source>
        <dbReference type="ARBA" id="ARBA00004706"/>
    </source>
</evidence>
<dbReference type="SUPFAM" id="SSF48557">
    <property type="entry name" value="L-aspartase-like"/>
    <property type="match status" value="1"/>
</dbReference>
<dbReference type="PRINTS" id="PR00149">
    <property type="entry name" value="FUMRATELYASE"/>
</dbReference>
<dbReference type="Pfam" id="PF00206">
    <property type="entry name" value="Lyase_1"/>
    <property type="match status" value="1"/>
</dbReference>
<dbReference type="Pfam" id="PF08328">
    <property type="entry name" value="ASL_C"/>
    <property type="match status" value="1"/>
</dbReference>
<proteinExistence type="inferred from homology"/>
<dbReference type="NCBIfam" id="TIGR00928">
    <property type="entry name" value="purB"/>
    <property type="match status" value="1"/>
</dbReference>
<comment type="catalytic activity">
    <reaction evidence="8">
        <text>(2S)-2-[5-amino-1-(5-phospho-beta-D-ribosyl)imidazole-4-carboxamido]succinate = 5-amino-1-(5-phospho-beta-D-ribosyl)imidazole-4-carboxamide + fumarate</text>
        <dbReference type="Rhea" id="RHEA:23920"/>
        <dbReference type="ChEBI" id="CHEBI:29806"/>
        <dbReference type="ChEBI" id="CHEBI:58443"/>
        <dbReference type="ChEBI" id="CHEBI:58475"/>
        <dbReference type="EC" id="4.3.2.2"/>
    </reaction>
    <physiologicalReaction direction="left-to-right" evidence="8">
        <dbReference type="Rhea" id="RHEA:23921"/>
    </physiologicalReaction>
</comment>
<dbReference type="GO" id="GO:0016829">
    <property type="term" value="F:lyase activity"/>
    <property type="evidence" value="ECO:0007669"/>
    <property type="project" value="UniProtKB-KW"/>
</dbReference>
<evidence type="ECO:0000256" key="6">
    <source>
        <dbReference type="ARBA" id="ARBA00022755"/>
    </source>
</evidence>
<dbReference type="PROSITE" id="PS00163">
    <property type="entry name" value="FUMARATE_LYASES"/>
    <property type="match status" value="1"/>
</dbReference>
<evidence type="ECO:0000259" key="14">
    <source>
        <dbReference type="Pfam" id="PF00206"/>
    </source>
</evidence>
<organism evidence="16 17">
    <name type="scientific">Pseudofulvibacter geojedonensis</name>
    <dbReference type="NCBI Taxonomy" id="1123758"/>
    <lineage>
        <taxon>Bacteria</taxon>
        <taxon>Pseudomonadati</taxon>
        <taxon>Bacteroidota</taxon>
        <taxon>Flavobacteriia</taxon>
        <taxon>Flavobacteriales</taxon>
        <taxon>Flavobacteriaceae</taxon>
        <taxon>Pseudofulvibacter</taxon>
    </lineage>
</organism>
<sequence length="446" mass="50226">MTLTALNAISPIDGRYRSKTADLAPYFSEEALIKYRVLIEIEYFIALCEIPLPQLADFDTSLFDKLRAIYKEFTPENAQAIKDIEKVTNHDVKAVEYFIKEQFDALNISQYKEFIHFGLTSQDINNTAIPLSIKDAISNVYINEYLSVLNKLEELSAEWANIPMLARTHGQPASPTRLGKEIEVFVVRLKEQFNLLNDIPSAAKFGGATGNYNAHKVAYPDIDWKAFGTKFVQGLGLHHSFPTTQIEHYDHMAALFDNLKRINTIIIDLDRDIWTYVAMDYFKQKIKAGEVGSSAMPHKVNPIDFENSEGNLGIANAIFEHLSSKLPVSRLQRDLTDSTVLRNVGVPFGHTVIGFKATLKGLNKLLLNESKFAEDLENNWAVVAEAIQNILRREGYPNPYETLKGLTRTNETINAKSIASFIDTLEVSDAIKTELKQITPSNYTGI</sequence>
<evidence type="ECO:0000313" key="17">
    <source>
        <dbReference type="Proteomes" id="UP001596997"/>
    </source>
</evidence>
<comment type="similarity">
    <text evidence="3 13">Belongs to the lyase 1 family. Adenylosuccinate lyase subfamily.</text>
</comment>
<dbReference type="RefSeq" id="WP_377713151.1">
    <property type="nucleotide sequence ID" value="NZ_JBHTJM010000002.1"/>
</dbReference>
<gene>
    <name evidence="16" type="primary">purB</name>
    <name evidence="16" type="ORF">ACFQ1O_02975</name>
</gene>
<dbReference type="Proteomes" id="UP001596997">
    <property type="component" value="Unassembled WGS sequence"/>
</dbReference>
<keyword evidence="6 13" id="KW-0658">Purine biosynthesis</keyword>
<dbReference type="InterPro" id="IPR022761">
    <property type="entry name" value="Fumarate_lyase_N"/>
</dbReference>
<comment type="caution">
    <text evidence="16">The sequence shown here is derived from an EMBL/GenBank/DDBJ whole genome shotgun (WGS) entry which is preliminary data.</text>
</comment>
<keyword evidence="7 13" id="KW-0456">Lyase</keyword>
<protein>
    <recommendedName>
        <fullName evidence="5 12">Adenylosuccinate lyase</fullName>
        <shortName evidence="13">ASL</shortName>
        <ecNumber evidence="4 12">4.3.2.2</ecNumber>
    </recommendedName>
    <alternativeName>
        <fullName evidence="10 13">Adenylosuccinase</fullName>
    </alternativeName>
</protein>
<feature type="domain" description="Fumarate lyase N-terminal" evidence="14">
    <location>
        <begin position="54"/>
        <end position="310"/>
    </location>
</feature>
<comment type="catalytic activity">
    <reaction evidence="11">
        <text>N(6)-(1,2-dicarboxyethyl)-AMP = fumarate + AMP</text>
        <dbReference type="Rhea" id="RHEA:16853"/>
        <dbReference type="ChEBI" id="CHEBI:29806"/>
        <dbReference type="ChEBI" id="CHEBI:57567"/>
        <dbReference type="ChEBI" id="CHEBI:456215"/>
        <dbReference type="EC" id="4.3.2.2"/>
    </reaction>
    <physiologicalReaction direction="left-to-right" evidence="11">
        <dbReference type="Rhea" id="RHEA:16854"/>
    </physiologicalReaction>
</comment>
<dbReference type="Gene3D" id="1.10.40.30">
    <property type="entry name" value="Fumarase/aspartase (C-terminal domain)"/>
    <property type="match status" value="1"/>
</dbReference>
<keyword evidence="17" id="KW-1185">Reference proteome</keyword>
<accession>A0ABW3I010</accession>
<comment type="function">
    <text evidence="9">Catalyzes two reactions in de novo purine nucleotide biosynthesis. Catalyzes the breakdown of 5-aminoimidazole- (N-succinylocarboxamide) ribotide (SAICAR or 2-[5-amino-1-(5-phospho-beta-D-ribosyl)imidazole-4-carboxamido]succinate) to 5-aminoimidazole-4-carboxamide ribotide (AICAR or 5-amino-1-(5-phospho-beta-D-ribosyl)imidazole-4-carboxamide) and fumarate, and of adenylosuccinate (ADS or N(6)-(1,2-dicarboxyethyl)-AMP) to adenosine monophosphate (AMP) and fumarate.</text>
</comment>
<evidence type="ECO:0000256" key="13">
    <source>
        <dbReference type="RuleBase" id="RU361172"/>
    </source>
</evidence>
<dbReference type="InterPro" id="IPR024083">
    <property type="entry name" value="Fumarase/histidase_N"/>
</dbReference>
<evidence type="ECO:0000256" key="5">
    <source>
        <dbReference type="ARBA" id="ARBA00017058"/>
    </source>
</evidence>
<evidence type="ECO:0000256" key="3">
    <source>
        <dbReference type="ARBA" id="ARBA00008273"/>
    </source>
</evidence>
<comment type="pathway">
    <text evidence="1 13">Purine metabolism; IMP biosynthesis via de novo pathway; 5-amino-1-(5-phospho-D-ribosyl)imidazole-4-carboxamide from 5-amino-1-(5-phospho-D-ribosyl)imidazole-4-carboxylate: step 2/2.</text>
</comment>
<feature type="domain" description="Adenylosuccinate lyase PurB C-terminal" evidence="15">
    <location>
        <begin position="329"/>
        <end position="444"/>
    </location>
</feature>
<evidence type="ECO:0000256" key="7">
    <source>
        <dbReference type="ARBA" id="ARBA00023239"/>
    </source>
</evidence>
<dbReference type="Gene3D" id="1.20.200.10">
    <property type="entry name" value="Fumarase/aspartase (Central domain)"/>
    <property type="match status" value="1"/>
</dbReference>
<dbReference type="InterPro" id="IPR013539">
    <property type="entry name" value="PurB_C"/>
</dbReference>
<evidence type="ECO:0000256" key="10">
    <source>
        <dbReference type="ARBA" id="ARBA00030717"/>
    </source>
</evidence>
<evidence type="ECO:0000256" key="8">
    <source>
        <dbReference type="ARBA" id="ARBA00024477"/>
    </source>
</evidence>
<dbReference type="InterPro" id="IPR020557">
    <property type="entry name" value="Fumarate_lyase_CS"/>
</dbReference>
<evidence type="ECO:0000256" key="11">
    <source>
        <dbReference type="ARBA" id="ARBA00049115"/>
    </source>
</evidence>
<dbReference type="NCBIfam" id="NF006764">
    <property type="entry name" value="PRK09285.1"/>
    <property type="match status" value="1"/>
</dbReference>
<comment type="pathway">
    <text evidence="2 13">Purine metabolism; AMP biosynthesis via de novo pathway; AMP from IMP: step 2/2.</text>
</comment>
<dbReference type="Gene3D" id="1.10.275.10">
    <property type="entry name" value="Fumarase/aspartase (N-terminal domain)"/>
    <property type="match status" value="1"/>
</dbReference>
<dbReference type="InterPro" id="IPR000362">
    <property type="entry name" value="Fumarate_lyase_fam"/>
</dbReference>
<dbReference type="EC" id="4.3.2.2" evidence="4 12"/>
<name>A0ABW3I010_9FLAO</name>
<dbReference type="InterPro" id="IPR004769">
    <property type="entry name" value="Pur_lyase"/>
</dbReference>
<dbReference type="PANTHER" id="PTHR43411:SF1">
    <property type="entry name" value="ADENYLOSUCCINATE LYASE"/>
    <property type="match status" value="1"/>
</dbReference>
<reference evidence="17" key="1">
    <citation type="journal article" date="2019" name="Int. J. Syst. Evol. Microbiol.">
        <title>The Global Catalogue of Microorganisms (GCM) 10K type strain sequencing project: providing services to taxonomists for standard genome sequencing and annotation.</title>
        <authorList>
            <consortium name="The Broad Institute Genomics Platform"/>
            <consortium name="The Broad Institute Genome Sequencing Center for Infectious Disease"/>
            <person name="Wu L."/>
            <person name="Ma J."/>
        </authorList>
    </citation>
    <scope>NUCLEOTIDE SEQUENCE [LARGE SCALE GENOMIC DNA]</scope>
    <source>
        <strain evidence="17">CCUG 62114</strain>
    </source>
</reference>
<evidence type="ECO:0000259" key="15">
    <source>
        <dbReference type="Pfam" id="PF08328"/>
    </source>
</evidence>
<dbReference type="PANTHER" id="PTHR43411">
    <property type="entry name" value="ADENYLOSUCCINATE LYASE"/>
    <property type="match status" value="1"/>
</dbReference>
<evidence type="ECO:0000313" key="16">
    <source>
        <dbReference type="EMBL" id="MFD0962962.1"/>
    </source>
</evidence>